<sequence>MKKMSGFTLIELVVTLVMLGTLSVTAAPKLLPLSGEAYKAQLMRLKGSMGDAALMAHAHAILAGETNTPTVRLSMPGVNADVHLRFGYPAANYQGIGQLIDGLDHGGDWTSMGDRGSTPHTYYVTFRSKIPWVKSSLSISEITNSGCYMTYTDVNQKSGSPALNVFSDGC</sequence>
<reference evidence="1 2" key="1">
    <citation type="submission" date="2017-10" db="EMBL/GenBank/DDBJ databases">
        <title>Nyctiphanis sp. nov., isolated from the stomach of the euphausiid Nyctiphanes simplex (Hansen, 1911) in the Gulf of California.</title>
        <authorList>
            <person name="Gomez-Gil B."/>
            <person name="Aguilar-Mendez M."/>
            <person name="Lopez-Cortes A."/>
            <person name="Gomez-Gutierrez J."/>
            <person name="Roque A."/>
            <person name="Lang E."/>
            <person name="Gonzalez-Castillo A."/>
        </authorList>
    </citation>
    <scope>NUCLEOTIDE SEQUENCE [LARGE SCALE GENOMIC DNA]</scope>
    <source>
        <strain evidence="1 2">CAIM 600</strain>
    </source>
</reference>
<dbReference type="OrthoDB" id="5902365at2"/>
<accession>A0A4Q0YUH3</accession>
<organism evidence="1 2">
    <name type="scientific">Veronia nyctiphanis</name>
    <dbReference type="NCBI Taxonomy" id="1278244"/>
    <lineage>
        <taxon>Bacteria</taxon>
        <taxon>Pseudomonadati</taxon>
        <taxon>Pseudomonadota</taxon>
        <taxon>Gammaproteobacteria</taxon>
        <taxon>Vibrionales</taxon>
        <taxon>Vibrionaceae</taxon>
        <taxon>Veronia</taxon>
    </lineage>
</organism>
<dbReference type="NCBIfam" id="TIGR02532">
    <property type="entry name" value="IV_pilin_GFxxxE"/>
    <property type="match status" value="1"/>
</dbReference>
<name>A0A4Q0YUH3_9GAMM</name>
<proteinExistence type="predicted"/>
<dbReference type="Pfam" id="PF07963">
    <property type="entry name" value="N_methyl"/>
    <property type="match status" value="1"/>
</dbReference>
<gene>
    <name evidence="1" type="ORF">CS022_02165</name>
</gene>
<keyword evidence="2" id="KW-1185">Reference proteome</keyword>
<dbReference type="SUPFAM" id="SSF54523">
    <property type="entry name" value="Pili subunits"/>
    <property type="match status" value="1"/>
</dbReference>
<dbReference type="InterPro" id="IPR045584">
    <property type="entry name" value="Pilin-like"/>
</dbReference>
<dbReference type="Gene3D" id="3.30.700.10">
    <property type="entry name" value="Glycoprotein, Type 4 Pilin"/>
    <property type="match status" value="1"/>
</dbReference>
<dbReference type="RefSeq" id="WP_129120900.1">
    <property type="nucleotide sequence ID" value="NZ_PEIB01000002.1"/>
</dbReference>
<comment type="caution">
    <text evidence="1">The sequence shown here is derived from an EMBL/GenBank/DDBJ whole genome shotgun (WGS) entry which is preliminary data.</text>
</comment>
<protein>
    <submittedName>
        <fullName evidence="1">Uncharacterized protein</fullName>
    </submittedName>
</protein>
<dbReference type="PROSITE" id="PS00409">
    <property type="entry name" value="PROKAR_NTER_METHYL"/>
    <property type="match status" value="1"/>
</dbReference>
<dbReference type="EMBL" id="PEIB01000002">
    <property type="protein sequence ID" value="RXJ74433.1"/>
    <property type="molecule type" value="Genomic_DNA"/>
</dbReference>
<evidence type="ECO:0000313" key="1">
    <source>
        <dbReference type="EMBL" id="RXJ74433.1"/>
    </source>
</evidence>
<dbReference type="AlphaFoldDB" id="A0A4Q0YUH3"/>
<dbReference type="Proteomes" id="UP000290287">
    <property type="component" value="Unassembled WGS sequence"/>
</dbReference>
<evidence type="ECO:0000313" key="2">
    <source>
        <dbReference type="Proteomes" id="UP000290287"/>
    </source>
</evidence>
<dbReference type="InterPro" id="IPR012902">
    <property type="entry name" value="N_methyl_site"/>
</dbReference>